<name>A0A1M7Q4C8_9BURK</name>
<feature type="region of interest" description="Disordered" evidence="1">
    <location>
        <begin position="1"/>
        <end position="79"/>
    </location>
</feature>
<dbReference type="EMBL" id="FRCX01000006">
    <property type="protein sequence ID" value="SHN25162.1"/>
    <property type="molecule type" value="Genomic_DNA"/>
</dbReference>
<evidence type="ECO:0000256" key="1">
    <source>
        <dbReference type="SAM" id="MobiDB-lite"/>
    </source>
</evidence>
<reference evidence="3" key="1">
    <citation type="submission" date="2016-11" db="EMBL/GenBank/DDBJ databases">
        <authorList>
            <person name="Varghese N."/>
            <person name="Submissions S."/>
        </authorList>
    </citation>
    <scope>NUCLEOTIDE SEQUENCE [LARGE SCALE GENOMIC DNA]</scope>
    <source>
        <strain evidence="3">Sac-22</strain>
    </source>
</reference>
<accession>A0A1M7Q4C8</accession>
<protein>
    <submittedName>
        <fullName evidence="2">Uncharacterized protein</fullName>
    </submittedName>
</protein>
<proteinExistence type="predicted"/>
<feature type="compositionally biased region" description="Basic and acidic residues" evidence="1">
    <location>
        <begin position="1"/>
        <end position="27"/>
    </location>
</feature>
<dbReference type="STRING" id="551987.SAMN05192549_106180"/>
<keyword evidence="3" id="KW-1185">Reference proteome</keyword>
<sequence>MKDQHINTDAKVKNDGVKRMPHERDESPEGQGNKQHSIMRQAAADVDSGMVDTDLHNQRGVQKPRADAKAQPQPNVKRD</sequence>
<evidence type="ECO:0000313" key="3">
    <source>
        <dbReference type="Proteomes" id="UP000184339"/>
    </source>
</evidence>
<dbReference type="AlphaFoldDB" id="A0A1M7Q4C8"/>
<dbReference type="RefSeq" id="WP_072785829.1">
    <property type="nucleotide sequence ID" value="NZ_FRCX01000006.1"/>
</dbReference>
<gene>
    <name evidence="2" type="ORF">SAMN05192549_106180</name>
</gene>
<dbReference type="OrthoDB" id="8926376at2"/>
<evidence type="ECO:0000313" key="2">
    <source>
        <dbReference type="EMBL" id="SHN25162.1"/>
    </source>
</evidence>
<organism evidence="2 3">
    <name type="scientific">Duganella sacchari</name>
    <dbReference type="NCBI Taxonomy" id="551987"/>
    <lineage>
        <taxon>Bacteria</taxon>
        <taxon>Pseudomonadati</taxon>
        <taxon>Pseudomonadota</taxon>
        <taxon>Betaproteobacteria</taxon>
        <taxon>Burkholderiales</taxon>
        <taxon>Oxalobacteraceae</taxon>
        <taxon>Telluria group</taxon>
        <taxon>Duganella</taxon>
    </lineage>
</organism>
<dbReference type="Proteomes" id="UP000184339">
    <property type="component" value="Unassembled WGS sequence"/>
</dbReference>